<dbReference type="AlphaFoldDB" id="A0A0B1T8C2"/>
<name>A0A0B1T8C2_OESDE</name>
<accession>A0A0B1T8C2</accession>
<sequence length="74" mass="8481">RRPSKSSQNCCGQAQSHRARQPWQIRSLGFFRILRGVDECGIESGVVGGIPKLNDIPFRKHNMRSFTDDDDFFL</sequence>
<dbReference type="EMBL" id="KN550743">
    <property type="protein sequence ID" value="KHJ93494.1"/>
    <property type="molecule type" value="Genomic_DNA"/>
</dbReference>
<reference evidence="1 2" key="1">
    <citation type="submission" date="2014-03" db="EMBL/GenBank/DDBJ databases">
        <title>Draft genome of the hookworm Oesophagostomum dentatum.</title>
        <authorList>
            <person name="Mitreva M."/>
        </authorList>
    </citation>
    <scope>NUCLEOTIDE SEQUENCE [LARGE SCALE GENOMIC DNA]</scope>
    <source>
        <strain evidence="1 2">OD-Hann</strain>
    </source>
</reference>
<dbReference type="Proteomes" id="UP000053660">
    <property type="component" value="Unassembled WGS sequence"/>
</dbReference>
<evidence type="ECO:0000313" key="1">
    <source>
        <dbReference type="EMBL" id="KHJ93494.1"/>
    </source>
</evidence>
<proteinExistence type="predicted"/>
<protein>
    <submittedName>
        <fullName evidence="1">Uncharacterized protein</fullName>
    </submittedName>
</protein>
<evidence type="ECO:0000313" key="2">
    <source>
        <dbReference type="Proteomes" id="UP000053660"/>
    </source>
</evidence>
<feature type="non-terminal residue" evidence="1">
    <location>
        <position position="1"/>
    </location>
</feature>
<organism evidence="1 2">
    <name type="scientific">Oesophagostomum dentatum</name>
    <name type="common">Nodular worm</name>
    <dbReference type="NCBI Taxonomy" id="61180"/>
    <lineage>
        <taxon>Eukaryota</taxon>
        <taxon>Metazoa</taxon>
        <taxon>Ecdysozoa</taxon>
        <taxon>Nematoda</taxon>
        <taxon>Chromadorea</taxon>
        <taxon>Rhabditida</taxon>
        <taxon>Rhabditina</taxon>
        <taxon>Rhabditomorpha</taxon>
        <taxon>Strongyloidea</taxon>
        <taxon>Strongylidae</taxon>
        <taxon>Oesophagostomum</taxon>
    </lineage>
</organism>
<gene>
    <name evidence="1" type="ORF">OESDEN_06596</name>
</gene>
<keyword evidence="2" id="KW-1185">Reference proteome</keyword>